<sequence length="241" mass="28651">MDDIRLEADISLENGNVNRQVNRRRNERDRLRRDEINNRQNTRYAARYERMHCKAKSNTIPDYNYLGEINYICQHCGAKKFPDKIHFLCCQNEKVVMSQPSPFPQYLQDLFKGNYADGNAILNFFKYIRIYNTCFFFASFKTNVVQPMKNEPPCFRTCTQVFYRIGNLRPNQEFPPTYCQIYIYDPLAAVNFRMQQRGNDLCLSDLMFRSQTIISEENPFALTFKNMAEVEDEETSCSYRR</sequence>
<gene>
    <name evidence="2" type="primary">LOC136090913</name>
</gene>
<dbReference type="GeneID" id="136090913"/>
<organism evidence="1 2">
    <name type="scientific">Hydra vulgaris</name>
    <name type="common">Hydra</name>
    <name type="synonym">Hydra attenuata</name>
    <dbReference type="NCBI Taxonomy" id="6087"/>
    <lineage>
        <taxon>Eukaryota</taxon>
        <taxon>Metazoa</taxon>
        <taxon>Cnidaria</taxon>
        <taxon>Hydrozoa</taxon>
        <taxon>Hydroidolina</taxon>
        <taxon>Anthoathecata</taxon>
        <taxon>Aplanulata</taxon>
        <taxon>Hydridae</taxon>
        <taxon>Hydra</taxon>
    </lineage>
</organism>
<evidence type="ECO:0000313" key="2">
    <source>
        <dbReference type="RefSeq" id="XP_065673961.1"/>
    </source>
</evidence>
<keyword evidence="1" id="KW-1185">Reference proteome</keyword>
<protein>
    <submittedName>
        <fullName evidence="2">Uncharacterized protein LOC136090913</fullName>
    </submittedName>
</protein>
<evidence type="ECO:0000313" key="1">
    <source>
        <dbReference type="Proteomes" id="UP001652625"/>
    </source>
</evidence>
<dbReference type="PANTHER" id="PTHR45786">
    <property type="entry name" value="DNA BINDING PROTEIN-LIKE"/>
    <property type="match status" value="1"/>
</dbReference>
<dbReference type="Proteomes" id="UP001652625">
    <property type="component" value="Chromosome 14"/>
</dbReference>
<dbReference type="PANTHER" id="PTHR45786:SF74">
    <property type="entry name" value="ATP-DEPENDENT DNA HELICASE"/>
    <property type="match status" value="1"/>
</dbReference>
<reference evidence="2" key="1">
    <citation type="submission" date="2025-08" db="UniProtKB">
        <authorList>
            <consortium name="RefSeq"/>
        </authorList>
    </citation>
    <scope>IDENTIFICATION</scope>
</reference>
<proteinExistence type="predicted"/>
<name>A0ABM4DHJ9_HYDVU</name>
<dbReference type="RefSeq" id="XP_065673961.1">
    <property type="nucleotide sequence ID" value="XM_065817889.1"/>
</dbReference>
<accession>A0ABM4DHJ9</accession>